<organism evidence="2 3">
    <name type="scientific">Nannocystis pusilla</name>
    <dbReference type="NCBI Taxonomy" id="889268"/>
    <lineage>
        <taxon>Bacteria</taxon>
        <taxon>Pseudomonadati</taxon>
        <taxon>Myxococcota</taxon>
        <taxon>Polyangia</taxon>
        <taxon>Nannocystales</taxon>
        <taxon>Nannocystaceae</taxon>
        <taxon>Nannocystis</taxon>
    </lineage>
</organism>
<protein>
    <submittedName>
        <fullName evidence="2">Amidohydrolase family protein</fullName>
    </submittedName>
</protein>
<reference evidence="2" key="1">
    <citation type="submission" date="2021-08" db="EMBL/GenBank/DDBJ databases">
        <authorList>
            <person name="Stevens D.C."/>
        </authorList>
    </citation>
    <scope>NUCLEOTIDE SEQUENCE</scope>
    <source>
        <strain evidence="2">DSM 53165</strain>
    </source>
</reference>
<dbReference type="SUPFAM" id="SSF51556">
    <property type="entry name" value="Metallo-dependent hydrolases"/>
    <property type="match status" value="1"/>
</dbReference>
<dbReference type="InterPro" id="IPR032466">
    <property type="entry name" value="Metal_Hydrolase"/>
</dbReference>
<name>A0ABS7U163_9BACT</name>
<dbReference type="Gene3D" id="3.20.20.140">
    <property type="entry name" value="Metal-dependent hydrolases"/>
    <property type="match status" value="1"/>
</dbReference>
<evidence type="ECO:0000313" key="3">
    <source>
        <dbReference type="Proteomes" id="UP001139031"/>
    </source>
</evidence>
<dbReference type="RefSeq" id="WP_224195930.1">
    <property type="nucleotide sequence ID" value="NZ_JAIRAU010000047.1"/>
</dbReference>
<evidence type="ECO:0000313" key="2">
    <source>
        <dbReference type="EMBL" id="MBZ5714198.1"/>
    </source>
</evidence>
<gene>
    <name evidence="2" type="ORF">K7C98_33620</name>
</gene>
<accession>A0ABS7U163</accession>
<sequence length="341" mass="37395">MSAEPAPWRAAIVALTGLALTCGAPTPTEPTATVDEVIRDRVDVHVHLVGGAVDELLAALDRQAIAAAVVIASPHLDPALGLDPGRDARLRGWREANEALLAATADHRDRLFPFITVEPAEVGIAELERWFQRGARGVKLYAGHQELHARPLDDPAHASLFEWLEHHSVPVLAHVNTVRYRDELARLLRAHPRLELVCAHLCGSRTDLDRLAGLLREFPRLRVDTSHGAGLPGVDGFTAIETDRDRLRALIEVQPERFLFGSDLVTARAAGRDAGAAREWDLQLSANLGLLERERFEFWRHSARIGAFTPGVYHGLALADPAVSRVLGGNARAWLGAYRRE</sequence>
<keyword evidence="3" id="KW-1185">Reference proteome</keyword>
<keyword evidence="1" id="KW-0456">Lyase</keyword>
<dbReference type="PANTHER" id="PTHR21240">
    <property type="entry name" value="2-AMINO-3-CARBOXYLMUCONATE-6-SEMIALDEHYDE DECARBOXYLASE"/>
    <property type="match status" value="1"/>
</dbReference>
<dbReference type="Proteomes" id="UP001139031">
    <property type="component" value="Unassembled WGS sequence"/>
</dbReference>
<dbReference type="PANTHER" id="PTHR21240:SF28">
    <property type="entry name" value="ISO-OROTATE DECARBOXYLASE (EUROFUNG)"/>
    <property type="match status" value="1"/>
</dbReference>
<comment type="caution">
    <text evidence="2">The sequence shown here is derived from an EMBL/GenBank/DDBJ whole genome shotgun (WGS) entry which is preliminary data.</text>
</comment>
<dbReference type="InterPro" id="IPR032465">
    <property type="entry name" value="ACMSD"/>
</dbReference>
<dbReference type="EMBL" id="JAIRAU010000047">
    <property type="protein sequence ID" value="MBZ5714198.1"/>
    <property type="molecule type" value="Genomic_DNA"/>
</dbReference>
<proteinExistence type="predicted"/>
<evidence type="ECO:0000256" key="1">
    <source>
        <dbReference type="ARBA" id="ARBA00023239"/>
    </source>
</evidence>